<reference evidence="2" key="1">
    <citation type="submission" date="2017-01" db="EMBL/GenBank/DDBJ databases">
        <title>High-throughput sequencing uncovers low homogeneity in the biogeography of single-stranded DNA viruses.</title>
        <authorList>
            <person name="Pearson V.M."/>
            <person name="Rokyta D.R."/>
        </authorList>
    </citation>
    <scope>NUCLEOTIDE SEQUENCE</scope>
</reference>
<feature type="region of interest" description="Disordered" evidence="1">
    <location>
        <begin position="37"/>
        <end position="60"/>
    </location>
</feature>
<protein>
    <submittedName>
        <fullName evidence="2">Capsid</fullName>
    </submittedName>
</protein>
<sequence length="345" mass="37683">MALVRRNYGTVGRSFMPSLGTMRTAWRVGQRIGGALKRRFSGGNGGGNSKKARSAKRVTGQTTFQEDYRTLYSRKRAPRRVRARARRGFQKFTYNLDKTQGMVSTIFNQFQNNSTAPTVATTGCQAVTGITMYGTNQSLLSTDTNSDLWKLFNDFRGTPLTSANASETIRFRAAIMDFQVKNIGANNMFLEVYHVVARGSNLSDPATDWANAMALQLATSTATALTDATSYKVTPFDAPTFGSYWYIKSRKRMYITAGNTVTWQIRDAKNYVITGGQVFQARALRNITEGVILVGYGADMAPLAGNAGVGIPEGCAFDTTCIKTYHWTSSTNTIDSVGLGSAVAP</sequence>
<proteinExistence type="predicted"/>
<name>A0A2K9LSK9_9VIRU</name>
<dbReference type="EMBL" id="KY487861">
    <property type="protein sequence ID" value="AUM61790.1"/>
    <property type="molecule type" value="Genomic_DNA"/>
</dbReference>
<accession>A0A2K9LSK9</accession>
<organism evidence="2">
    <name type="scientific">uncultured virus</name>
    <dbReference type="NCBI Taxonomy" id="340016"/>
    <lineage>
        <taxon>Viruses</taxon>
        <taxon>environmental samples</taxon>
    </lineage>
</organism>
<gene>
    <name evidence="2" type="primary">Cap</name>
</gene>
<evidence type="ECO:0000313" key="2">
    <source>
        <dbReference type="EMBL" id="AUM61790.1"/>
    </source>
</evidence>
<evidence type="ECO:0000256" key="1">
    <source>
        <dbReference type="SAM" id="MobiDB-lite"/>
    </source>
</evidence>